<evidence type="ECO:0000313" key="5">
    <source>
        <dbReference type="EMBL" id="KAH0924575.1"/>
    </source>
</evidence>
<dbReference type="Proteomes" id="UP000824890">
    <property type="component" value="Unassembled WGS sequence"/>
</dbReference>
<dbReference type="PANTHER" id="PTHR38366">
    <property type="entry name" value="NAD-DEPENDENT PROTEIN DEACETYLASE HST1-LIKE PROTEIN"/>
    <property type="match status" value="1"/>
</dbReference>
<proteinExistence type="inferred from homology"/>
<dbReference type="InterPro" id="IPR044989">
    <property type="entry name" value="TAC1"/>
</dbReference>
<evidence type="ECO:0000256" key="4">
    <source>
        <dbReference type="SAM" id="MobiDB-lite"/>
    </source>
</evidence>
<evidence type="ECO:0000256" key="2">
    <source>
        <dbReference type="ARBA" id="ARBA00025796"/>
    </source>
</evidence>
<dbReference type="EMBL" id="JAGKQM010000005">
    <property type="protein sequence ID" value="KAH0924575.1"/>
    <property type="molecule type" value="Genomic_DNA"/>
</dbReference>
<keyword evidence="6" id="KW-1185">Reference proteome</keyword>
<feature type="region of interest" description="Disordered" evidence="4">
    <location>
        <begin position="191"/>
        <end position="213"/>
    </location>
</feature>
<keyword evidence="1" id="KW-0341">Growth regulation</keyword>
<organism evidence="5 6">
    <name type="scientific">Brassica napus</name>
    <name type="common">Rape</name>
    <dbReference type="NCBI Taxonomy" id="3708"/>
    <lineage>
        <taxon>Eukaryota</taxon>
        <taxon>Viridiplantae</taxon>
        <taxon>Streptophyta</taxon>
        <taxon>Embryophyta</taxon>
        <taxon>Tracheophyta</taxon>
        <taxon>Spermatophyta</taxon>
        <taxon>Magnoliopsida</taxon>
        <taxon>eudicotyledons</taxon>
        <taxon>Gunneridae</taxon>
        <taxon>Pentapetalae</taxon>
        <taxon>rosids</taxon>
        <taxon>malvids</taxon>
        <taxon>Brassicales</taxon>
        <taxon>Brassicaceae</taxon>
        <taxon>Brassiceae</taxon>
        <taxon>Brassica</taxon>
    </lineage>
</organism>
<gene>
    <name evidence="5" type="ORF">HID58_016831</name>
</gene>
<protein>
    <recommendedName>
        <fullName evidence="3">Protein TILLER ANGLE CONTROL 1</fullName>
    </recommendedName>
</protein>
<reference evidence="5 6" key="1">
    <citation type="submission" date="2021-05" db="EMBL/GenBank/DDBJ databases">
        <title>Genome Assembly of Synthetic Allotetraploid Brassica napus Reveals Homoeologous Exchanges between Subgenomes.</title>
        <authorList>
            <person name="Davis J.T."/>
        </authorList>
    </citation>
    <scope>NUCLEOTIDE SEQUENCE [LARGE SCALE GENOMIC DNA]</scope>
    <source>
        <strain evidence="6">cv. Da-Ae</strain>
        <tissue evidence="5">Seedling</tissue>
    </source>
</reference>
<name>A0ABQ8D5C4_BRANA</name>
<accession>A0ABQ8D5C4</accession>
<evidence type="ECO:0000256" key="3">
    <source>
        <dbReference type="ARBA" id="ARBA00026138"/>
    </source>
</evidence>
<evidence type="ECO:0000313" key="6">
    <source>
        <dbReference type="Proteomes" id="UP000824890"/>
    </source>
</evidence>
<sequence length="310" mass="35351">MFLVIHSLIFNWVQKKLHQNVIRAVFRNMYFHVVKEIDGVAKSEKKKRGEGTSEIEKNTKAIMDQVGLVDALDNWFDGVLTIGTFGFDTLKFQEEAEIDDGDERESVGLDYVVIDGSIIKNVNQESDPLISNENKVYDHHEDLEALCINHFESVKTVERAVVVAAAAAETEVEPEKKRTTLAELFMEDRVKDDDTKHDKKKPKNRNLDVDGQEIKYHKQNGSKLPSKLSFAKKMIITKSKDTEDSRPIKNEHDSRPIKKVHQMIKRMLKKKIHPDMDASKASKKDGPYKPALNCEALETLYLLNVPGSSF</sequence>
<comment type="similarity">
    <text evidence="2">Belongs to the TAC family.</text>
</comment>
<evidence type="ECO:0000256" key="1">
    <source>
        <dbReference type="ARBA" id="ARBA00022604"/>
    </source>
</evidence>
<dbReference type="PANTHER" id="PTHR38366:SF1">
    <property type="entry name" value="PROTEIN TILLER ANGLE CONTROL 1"/>
    <property type="match status" value="1"/>
</dbReference>
<comment type="caution">
    <text evidence="5">The sequence shown here is derived from an EMBL/GenBank/DDBJ whole genome shotgun (WGS) entry which is preliminary data.</text>
</comment>